<keyword evidence="2" id="KW-1185">Reference proteome</keyword>
<dbReference type="EMBL" id="BTSY01000006">
    <property type="protein sequence ID" value="GMT34294.1"/>
    <property type="molecule type" value="Genomic_DNA"/>
</dbReference>
<dbReference type="AlphaFoldDB" id="A0AAV5WQ90"/>
<gene>
    <name evidence="1" type="ORF">PFISCL1PPCAC_25591</name>
</gene>
<comment type="caution">
    <text evidence="1">The sequence shown here is derived from an EMBL/GenBank/DDBJ whole genome shotgun (WGS) entry which is preliminary data.</text>
</comment>
<name>A0AAV5WQ90_9BILA</name>
<sequence>GLEVRLTRESDNEIISSLLLPIQSPSSLVSLRIDPFLPLIFESGERIKATDYEEIVECKKIFDKFSLTVNPIHSSDAITNLDLTEIYSDFLKIGSTTVAVTREV</sequence>
<proteinExistence type="predicted"/>
<protein>
    <submittedName>
        <fullName evidence="1">Uncharacterized protein</fullName>
    </submittedName>
</protein>
<reference evidence="1" key="1">
    <citation type="submission" date="2023-10" db="EMBL/GenBank/DDBJ databases">
        <title>Genome assembly of Pristionchus species.</title>
        <authorList>
            <person name="Yoshida K."/>
            <person name="Sommer R.J."/>
        </authorList>
    </citation>
    <scope>NUCLEOTIDE SEQUENCE</scope>
    <source>
        <strain evidence="1">RS5133</strain>
    </source>
</reference>
<feature type="non-terminal residue" evidence="1">
    <location>
        <position position="1"/>
    </location>
</feature>
<dbReference type="Proteomes" id="UP001432322">
    <property type="component" value="Unassembled WGS sequence"/>
</dbReference>
<evidence type="ECO:0000313" key="1">
    <source>
        <dbReference type="EMBL" id="GMT34294.1"/>
    </source>
</evidence>
<accession>A0AAV5WQ90</accession>
<evidence type="ECO:0000313" key="2">
    <source>
        <dbReference type="Proteomes" id="UP001432322"/>
    </source>
</evidence>
<feature type="non-terminal residue" evidence="1">
    <location>
        <position position="104"/>
    </location>
</feature>
<organism evidence="1 2">
    <name type="scientific">Pristionchus fissidentatus</name>
    <dbReference type="NCBI Taxonomy" id="1538716"/>
    <lineage>
        <taxon>Eukaryota</taxon>
        <taxon>Metazoa</taxon>
        <taxon>Ecdysozoa</taxon>
        <taxon>Nematoda</taxon>
        <taxon>Chromadorea</taxon>
        <taxon>Rhabditida</taxon>
        <taxon>Rhabditina</taxon>
        <taxon>Diplogasteromorpha</taxon>
        <taxon>Diplogasteroidea</taxon>
        <taxon>Neodiplogasteridae</taxon>
        <taxon>Pristionchus</taxon>
    </lineage>
</organism>